<proteinExistence type="predicted"/>
<accession>A0A0C1QLI4</accession>
<dbReference type="EMBL" id="JHEG02000068">
    <property type="protein sequence ID" value="KIE06354.1"/>
    <property type="molecule type" value="Genomic_DNA"/>
</dbReference>
<dbReference type="OrthoDB" id="516164at2"/>
<protein>
    <submittedName>
        <fullName evidence="2">Uncharacterized protein</fullName>
    </submittedName>
</protein>
<reference evidence="2" key="1">
    <citation type="journal article" date="2015" name="Genome Announc.">
        <title>Draft Genome Sequence of Tolypothrix boutellei Strain VB521301.</title>
        <authorList>
            <person name="Chandrababunaidu M.M."/>
            <person name="Singh D."/>
            <person name="Sen D."/>
            <person name="Bhan S."/>
            <person name="Das S."/>
            <person name="Gupta A."/>
            <person name="Adhikary S.P."/>
            <person name="Tripathy S."/>
        </authorList>
    </citation>
    <scope>NUCLEOTIDE SEQUENCE</scope>
    <source>
        <strain evidence="2">VB521301</strain>
    </source>
</reference>
<sequence length="63" mass="7327">MDELKTKIKEYGRIAASLSRQARSIPVEPKENRKRKLDLMRQATEASKQCQALIQELKRQQVS</sequence>
<organism evidence="2">
    <name type="scientific">Tolypothrix bouteillei VB521301</name>
    <dbReference type="NCBI Taxonomy" id="1479485"/>
    <lineage>
        <taxon>Bacteria</taxon>
        <taxon>Bacillati</taxon>
        <taxon>Cyanobacteriota</taxon>
        <taxon>Cyanophyceae</taxon>
        <taxon>Nostocales</taxon>
        <taxon>Tolypothrichaceae</taxon>
        <taxon>Tolypothrix</taxon>
    </lineage>
</organism>
<evidence type="ECO:0000313" key="2">
    <source>
        <dbReference type="EMBL" id="KIE06354.1"/>
    </source>
</evidence>
<evidence type="ECO:0000256" key="1">
    <source>
        <dbReference type="SAM" id="Coils"/>
    </source>
</evidence>
<comment type="caution">
    <text evidence="2">The sequence shown here is derived from an EMBL/GenBank/DDBJ whole genome shotgun (WGS) entry which is preliminary data.</text>
</comment>
<keyword evidence="1" id="KW-0175">Coiled coil</keyword>
<name>A0A0C1QLI4_9CYAN</name>
<gene>
    <name evidence="2" type="ORF">DA73_0245515</name>
</gene>
<dbReference type="STRING" id="1479485.DA73_0245515"/>
<feature type="coiled-coil region" evidence="1">
    <location>
        <begin position="1"/>
        <end position="60"/>
    </location>
</feature>
<dbReference type="AlphaFoldDB" id="A0A0C1QLI4"/>